<dbReference type="AlphaFoldDB" id="W4L5T8"/>
<proteinExistence type="predicted"/>
<name>W4L5T8_9BACT</name>
<accession>W4L5T8</accession>
<evidence type="ECO:0000313" key="2">
    <source>
        <dbReference type="Proteomes" id="UP000019140"/>
    </source>
</evidence>
<dbReference type="EMBL" id="AZHX01002687">
    <property type="protein sequence ID" value="ETW93239.1"/>
    <property type="molecule type" value="Genomic_DNA"/>
</dbReference>
<organism evidence="1 2">
    <name type="scientific">Candidatus Entotheonella gemina</name>
    <dbReference type="NCBI Taxonomy" id="1429439"/>
    <lineage>
        <taxon>Bacteria</taxon>
        <taxon>Pseudomonadati</taxon>
        <taxon>Nitrospinota/Tectimicrobiota group</taxon>
        <taxon>Candidatus Tectimicrobiota</taxon>
        <taxon>Candidatus Entotheonellia</taxon>
        <taxon>Candidatus Entotheonellales</taxon>
        <taxon>Candidatus Entotheonellaceae</taxon>
        <taxon>Candidatus Entotheonella</taxon>
    </lineage>
</organism>
<reference evidence="1 2" key="1">
    <citation type="journal article" date="2014" name="Nature">
        <title>An environmental bacterial taxon with a large and distinct metabolic repertoire.</title>
        <authorList>
            <person name="Wilson M.C."/>
            <person name="Mori T."/>
            <person name="Ruckert C."/>
            <person name="Uria A.R."/>
            <person name="Helf M.J."/>
            <person name="Takada K."/>
            <person name="Gernert C."/>
            <person name="Steffens U.A."/>
            <person name="Heycke N."/>
            <person name="Schmitt S."/>
            <person name="Rinke C."/>
            <person name="Helfrich E.J."/>
            <person name="Brachmann A.O."/>
            <person name="Gurgui C."/>
            <person name="Wakimoto T."/>
            <person name="Kracht M."/>
            <person name="Crusemann M."/>
            <person name="Hentschel U."/>
            <person name="Abe I."/>
            <person name="Matsunaga S."/>
            <person name="Kalinowski J."/>
            <person name="Takeyama H."/>
            <person name="Piel J."/>
        </authorList>
    </citation>
    <scope>NUCLEOTIDE SEQUENCE [LARGE SCALE GENOMIC DNA]</scope>
    <source>
        <strain evidence="2">TSY2</strain>
    </source>
</reference>
<dbReference type="Proteomes" id="UP000019140">
    <property type="component" value="Unassembled WGS sequence"/>
</dbReference>
<sequence length="55" mass="6154">MTPAACIVTYVTSRRLFIVSMQIKRLQPISWVIESGPYDEQDSVYSLFGILASDG</sequence>
<keyword evidence="2" id="KW-1185">Reference proteome</keyword>
<comment type="caution">
    <text evidence="1">The sequence shown here is derived from an EMBL/GenBank/DDBJ whole genome shotgun (WGS) entry which is preliminary data.</text>
</comment>
<gene>
    <name evidence="1" type="ORF">ETSY2_51750</name>
</gene>
<dbReference type="HOGENOM" id="CLU_3023458_0_0_7"/>
<protein>
    <submittedName>
        <fullName evidence="1">Uncharacterized protein</fullName>
    </submittedName>
</protein>
<evidence type="ECO:0000313" key="1">
    <source>
        <dbReference type="EMBL" id="ETW93239.1"/>
    </source>
</evidence>